<accession>A0A6B8RQS9</accession>
<dbReference type="Gene3D" id="3.40.1710.10">
    <property type="entry name" value="abc type-2 transporter like domain"/>
    <property type="match status" value="1"/>
</dbReference>
<dbReference type="AlphaFoldDB" id="A0A6B8RQS9"/>
<feature type="domain" description="ABC transmembrane type-2" evidence="6">
    <location>
        <begin position="139"/>
        <end position="365"/>
    </location>
</feature>
<evidence type="ECO:0000256" key="4">
    <source>
        <dbReference type="ARBA" id="ARBA00023136"/>
    </source>
</evidence>
<dbReference type="KEGG" id="ppsc:EHS13_26580"/>
<gene>
    <name evidence="7" type="ORF">EHS13_26580</name>
</gene>
<feature type="transmembrane region" description="Helical" evidence="5">
    <location>
        <begin position="252"/>
        <end position="274"/>
    </location>
</feature>
<reference evidence="8" key="1">
    <citation type="submission" date="2018-11" db="EMBL/GenBank/DDBJ databases">
        <title>Complete genome sequence of Paenibacillus sp. ML311-T8.</title>
        <authorList>
            <person name="Nam Y.-D."/>
            <person name="Kang J."/>
            <person name="Chung W.-H."/>
            <person name="Park Y.S."/>
        </authorList>
    </citation>
    <scope>NUCLEOTIDE SEQUENCE [LARGE SCALE GENOMIC DNA]</scope>
    <source>
        <strain evidence="8">ML311-T8</strain>
    </source>
</reference>
<dbReference type="GO" id="GO:0016020">
    <property type="term" value="C:membrane"/>
    <property type="evidence" value="ECO:0007669"/>
    <property type="project" value="UniProtKB-SubCell"/>
</dbReference>
<dbReference type="EMBL" id="CP034235">
    <property type="protein sequence ID" value="QGQ98197.1"/>
    <property type="molecule type" value="Genomic_DNA"/>
</dbReference>
<dbReference type="InterPro" id="IPR013525">
    <property type="entry name" value="ABC2_TM"/>
</dbReference>
<organism evidence="7 8">
    <name type="scientific">Paenibacillus psychroresistens</name>
    <dbReference type="NCBI Taxonomy" id="1778678"/>
    <lineage>
        <taxon>Bacteria</taxon>
        <taxon>Bacillati</taxon>
        <taxon>Bacillota</taxon>
        <taxon>Bacilli</taxon>
        <taxon>Bacillales</taxon>
        <taxon>Paenibacillaceae</taxon>
        <taxon>Paenibacillus</taxon>
    </lineage>
</organism>
<dbReference type="RefSeq" id="WP_155703299.1">
    <property type="nucleotide sequence ID" value="NZ_CP034235.1"/>
</dbReference>
<dbReference type="InterPro" id="IPR047817">
    <property type="entry name" value="ABC2_TM_bact-type"/>
</dbReference>
<dbReference type="Pfam" id="PF12698">
    <property type="entry name" value="ABC2_membrane_3"/>
    <property type="match status" value="1"/>
</dbReference>
<name>A0A6B8RQS9_9BACL</name>
<dbReference type="InterPro" id="IPR052902">
    <property type="entry name" value="ABC-2_transporter"/>
</dbReference>
<evidence type="ECO:0000313" key="8">
    <source>
        <dbReference type="Proteomes" id="UP000426246"/>
    </source>
</evidence>
<keyword evidence="3 5" id="KW-1133">Transmembrane helix</keyword>
<evidence type="ECO:0000256" key="3">
    <source>
        <dbReference type="ARBA" id="ARBA00022989"/>
    </source>
</evidence>
<dbReference type="OrthoDB" id="9788252at2"/>
<evidence type="ECO:0000256" key="1">
    <source>
        <dbReference type="ARBA" id="ARBA00004141"/>
    </source>
</evidence>
<keyword evidence="8" id="KW-1185">Reference proteome</keyword>
<dbReference type="PANTHER" id="PTHR43027:SF2">
    <property type="entry name" value="TRANSPORT PERMEASE PROTEIN"/>
    <property type="match status" value="1"/>
</dbReference>
<keyword evidence="4 5" id="KW-0472">Membrane</keyword>
<evidence type="ECO:0000259" key="6">
    <source>
        <dbReference type="PROSITE" id="PS51012"/>
    </source>
</evidence>
<evidence type="ECO:0000313" key="7">
    <source>
        <dbReference type="EMBL" id="QGQ98197.1"/>
    </source>
</evidence>
<evidence type="ECO:0000256" key="5">
    <source>
        <dbReference type="SAM" id="Phobius"/>
    </source>
</evidence>
<comment type="subcellular location">
    <subcellularLocation>
        <location evidence="1">Membrane</location>
        <topology evidence="1">Multi-pass membrane protein</topology>
    </subcellularLocation>
</comment>
<protein>
    <submittedName>
        <fullName evidence="7">ABC transporter permease</fullName>
    </submittedName>
</protein>
<evidence type="ECO:0000256" key="2">
    <source>
        <dbReference type="ARBA" id="ARBA00022692"/>
    </source>
</evidence>
<proteinExistence type="predicted"/>
<feature type="transmembrane region" description="Helical" evidence="5">
    <location>
        <begin position="340"/>
        <end position="362"/>
    </location>
</feature>
<dbReference type="PANTHER" id="PTHR43027">
    <property type="entry name" value="DOXORUBICIN RESISTANCE ABC TRANSPORTER PERMEASE PROTEIN DRRC-RELATED"/>
    <property type="match status" value="1"/>
</dbReference>
<feature type="transmembrane region" description="Helical" evidence="5">
    <location>
        <begin position="217"/>
        <end position="240"/>
    </location>
</feature>
<dbReference type="PROSITE" id="PS51012">
    <property type="entry name" value="ABC_TM2"/>
    <property type="match status" value="1"/>
</dbReference>
<feature type="transmembrane region" description="Helical" evidence="5">
    <location>
        <begin position="286"/>
        <end position="304"/>
    </location>
</feature>
<sequence length="365" mass="40224">MSAYVQLTLAQLRLFSRNRQVLAWSLIFPLIFMIMLGSFFGKGNTNTVKLYLVDQDQTTASKAFISSLDATKAAKIIIGTETEQALKDLKHGENELIVVIPKGYEAALSIATSEANAHVQLFYDETNQATKQTGEFLLNQVADDISKTIMDYKPVVTVKAEGVQSLNLKYMDFLVPGIVAMMIMSNNLNGVAGQISSWRERGILRRMQSTPLHASSFIAAQITARLIMNASQATIVLLVANLVFHTQVRGSWLLLLMFVILGTLTFMSIGFIVASLAKTPESAGPIAGLISFPMLFLGGLFFPINNMPSWVQTIIKLFPIAHLSTAMRQVMNVGEGLAVLWPQTLILLGWVLVTFVISSLTFKWE</sequence>
<keyword evidence="2 5" id="KW-0812">Transmembrane</keyword>
<feature type="transmembrane region" description="Helical" evidence="5">
    <location>
        <begin position="21"/>
        <end position="41"/>
    </location>
</feature>
<dbReference type="Proteomes" id="UP000426246">
    <property type="component" value="Chromosome"/>
</dbReference>
<dbReference type="GO" id="GO:0140359">
    <property type="term" value="F:ABC-type transporter activity"/>
    <property type="evidence" value="ECO:0007669"/>
    <property type="project" value="InterPro"/>
</dbReference>